<dbReference type="RefSeq" id="WP_306834793.1">
    <property type="nucleotide sequence ID" value="NZ_JAUSRF010000007.1"/>
</dbReference>
<keyword evidence="2" id="KW-1185">Reference proteome</keyword>
<proteinExistence type="predicted"/>
<protein>
    <recommendedName>
        <fullName evidence="3">GTPase</fullName>
    </recommendedName>
</protein>
<organism evidence="1 2">
    <name type="scientific">Neorhizobium huautlense</name>
    <dbReference type="NCBI Taxonomy" id="67774"/>
    <lineage>
        <taxon>Bacteria</taxon>
        <taxon>Pseudomonadati</taxon>
        <taxon>Pseudomonadota</taxon>
        <taxon>Alphaproteobacteria</taxon>
        <taxon>Hyphomicrobiales</taxon>
        <taxon>Rhizobiaceae</taxon>
        <taxon>Rhizobium/Agrobacterium group</taxon>
        <taxon>Neorhizobium</taxon>
    </lineage>
</organism>
<evidence type="ECO:0000313" key="2">
    <source>
        <dbReference type="Proteomes" id="UP001241472"/>
    </source>
</evidence>
<dbReference type="EMBL" id="JAUSRF010000007">
    <property type="protein sequence ID" value="MDP9837761.1"/>
    <property type="molecule type" value="Genomic_DNA"/>
</dbReference>
<evidence type="ECO:0000313" key="1">
    <source>
        <dbReference type="EMBL" id="MDP9837761.1"/>
    </source>
</evidence>
<reference evidence="1 2" key="1">
    <citation type="submission" date="2023-07" db="EMBL/GenBank/DDBJ databases">
        <title>Sorghum-associated microbial communities from plants grown in Nebraska, USA.</title>
        <authorList>
            <person name="Schachtman D."/>
        </authorList>
    </citation>
    <scope>NUCLEOTIDE SEQUENCE [LARGE SCALE GENOMIC DNA]</scope>
    <source>
        <strain evidence="1 2">DS1307</strain>
    </source>
</reference>
<accession>A0ABT9PTG6</accession>
<sequence>MSASIARYLKDFGEPQPAPAMLTPEFDIGGFGGQGGISDDFDFPAVEPEPAIDLEAERAEAHAEGFEAARAQAEEKWTAERQALEAAHAAELAELCARLEVQASEKIEAGLNAIAGKLAAVIGEQTAAALVPFLEQSLADKAVDELADLIRKAMFDGDIGTITVSGPGEMFEKLKTALGSDAPVLRHVEADDLDLSVDIDGSVLVTRLSAWAASLRKVLG</sequence>
<evidence type="ECO:0008006" key="3">
    <source>
        <dbReference type="Google" id="ProtNLM"/>
    </source>
</evidence>
<comment type="caution">
    <text evidence="1">The sequence shown here is derived from an EMBL/GenBank/DDBJ whole genome shotgun (WGS) entry which is preliminary data.</text>
</comment>
<dbReference type="Proteomes" id="UP001241472">
    <property type="component" value="Unassembled WGS sequence"/>
</dbReference>
<name>A0ABT9PTG6_9HYPH</name>
<gene>
    <name evidence="1" type="ORF">J2T09_002518</name>
</gene>